<comment type="caution">
    <text evidence="1">The sequence shown here is derived from an EMBL/GenBank/DDBJ whole genome shotgun (WGS) entry which is preliminary data.</text>
</comment>
<sequence length="336" mass="36653">MMRLPPTTLSLTMTEVKEFEHHFRFRKYLAKEEALGQLPLRPKSKAGAVRKSYESESVHSNANQSALEIVSKDLSPASIQESPRLLACPPRRLHKSGADSARSSSQGMPGSSQSGTSSSSNVPHPPGWGNLPIPLPPPFSKDKRSVSDAQSLPSVRGIRTRPGRGGADQDSPATPPRRSSLRGVHVDIRSSPPPRRDRRRLVSSAVRFVESFVRSPSRVIPSSSSPTPPLRVASSDYASPAYENELGSTSNTELEFRVYDDSLPASSQPQTPHNLPEARHQSHLHGSYTAPLPRPGSRSVYHHASRESTRSSSDLGTSGFRDLHHGRENTEDSTLS</sequence>
<reference evidence="1 2" key="1">
    <citation type="journal article" date="2022" name="New Phytol.">
        <title>Ecological generalism drives hyperdiversity of secondary metabolite gene clusters in xylarialean endophytes.</title>
        <authorList>
            <person name="Franco M.E.E."/>
            <person name="Wisecaver J.H."/>
            <person name="Arnold A.E."/>
            <person name="Ju Y.M."/>
            <person name="Slot J.C."/>
            <person name="Ahrendt S."/>
            <person name="Moore L.P."/>
            <person name="Eastman K.E."/>
            <person name="Scott K."/>
            <person name="Konkel Z."/>
            <person name="Mondo S.J."/>
            <person name="Kuo A."/>
            <person name="Hayes R.D."/>
            <person name="Haridas S."/>
            <person name="Andreopoulos B."/>
            <person name="Riley R."/>
            <person name="LaButti K."/>
            <person name="Pangilinan J."/>
            <person name="Lipzen A."/>
            <person name="Amirebrahimi M."/>
            <person name="Yan J."/>
            <person name="Adam C."/>
            <person name="Keymanesh K."/>
            <person name="Ng V."/>
            <person name="Louie K."/>
            <person name="Northen T."/>
            <person name="Drula E."/>
            <person name="Henrissat B."/>
            <person name="Hsieh H.M."/>
            <person name="Youens-Clark K."/>
            <person name="Lutzoni F."/>
            <person name="Miadlikowska J."/>
            <person name="Eastwood D.C."/>
            <person name="Hamelin R.C."/>
            <person name="Grigoriev I.V."/>
            <person name="U'Ren J.M."/>
        </authorList>
    </citation>
    <scope>NUCLEOTIDE SEQUENCE [LARGE SCALE GENOMIC DNA]</scope>
    <source>
        <strain evidence="1 2">CBS 119005</strain>
    </source>
</reference>
<dbReference type="EMBL" id="MU393554">
    <property type="protein sequence ID" value="KAI4861363.1"/>
    <property type="molecule type" value="Genomic_DNA"/>
</dbReference>
<dbReference type="Proteomes" id="UP001497700">
    <property type="component" value="Unassembled WGS sequence"/>
</dbReference>
<proteinExistence type="predicted"/>
<keyword evidence="2" id="KW-1185">Reference proteome</keyword>
<accession>A0ACB9YQC5</accession>
<gene>
    <name evidence="1" type="ORF">F4820DRAFT_69020</name>
</gene>
<name>A0ACB9YQC5_9PEZI</name>
<evidence type="ECO:0000313" key="1">
    <source>
        <dbReference type="EMBL" id="KAI4861363.1"/>
    </source>
</evidence>
<protein>
    <submittedName>
        <fullName evidence="1">Uncharacterized protein</fullName>
    </submittedName>
</protein>
<evidence type="ECO:0000313" key="2">
    <source>
        <dbReference type="Proteomes" id="UP001497700"/>
    </source>
</evidence>
<organism evidence="1 2">
    <name type="scientific">Hypoxylon rubiginosum</name>
    <dbReference type="NCBI Taxonomy" id="110542"/>
    <lineage>
        <taxon>Eukaryota</taxon>
        <taxon>Fungi</taxon>
        <taxon>Dikarya</taxon>
        <taxon>Ascomycota</taxon>
        <taxon>Pezizomycotina</taxon>
        <taxon>Sordariomycetes</taxon>
        <taxon>Xylariomycetidae</taxon>
        <taxon>Xylariales</taxon>
        <taxon>Hypoxylaceae</taxon>
        <taxon>Hypoxylon</taxon>
    </lineage>
</organism>